<gene>
    <name evidence="3" type="ORF">B0H63DRAFT_551101</name>
</gene>
<dbReference type="AlphaFoldDB" id="A0AAE0K9C4"/>
<proteinExistence type="predicted"/>
<feature type="compositionally biased region" description="Low complexity" evidence="1">
    <location>
        <begin position="27"/>
        <end position="74"/>
    </location>
</feature>
<name>A0AAE0K9C4_9PEZI</name>
<sequence>MKATTFIQMSCLLGSALAAQESRQGRNSQQNQQTQKAQQAQNSQQNQQGHNTQQNQQDQQAQQNHQAQNGQQSQNSADFILPPIKFDIPFLSAIFPNPTATASYIKPAFTSILIPIPAYTLTQSAKTSGSLKMSPNWLLLIPSTQLNKEEYQSRAADQKMEFQNLAASIKSPVEHTNSVVRAQGHQNADDLSAMIAAPMKQLEGDFNKVAHFNIAGLRNGITTDSLGLGSVVDIVCSLLDSVIGLVEGLLGPNGLLGPSGVLGQILGQSGLSGILASLSGTSAESPTSWPISSTACSRPWAAWFQVGFPLYSRLRLVVFLLFLTLSVFKGLKNIIPGVTPTTTSLGP</sequence>
<feature type="signal peptide" evidence="2">
    <location>
        <begin position="1"/>
        <end position="18"/>
    </location>
</feature>
<evidence type="ECO:0000313" key="4">
    <source>
        <dbReference type="Proteomes" id="UP001285441"/>
    </source>
</evidence>
<keyword evidence="2" id="KW-0732">Signal</keyword>
<accession>A0AAE0K9C4</accession>
<feature type="region of interest" description="Disordered" evidence="1">
    <location>
        <begin position="22"/>
        <end position="74"/>
    </location>
</feature>
<evidence type="ECO:0000256" key="1">
    <source>
        <dbReference type="SAM" id="MobiDB-lite"/>
    </source>
</evidence>
<organism evidence="3 4">
    <name type="scientific">Podospora didyma</name>
    <dbReference type="NCBI Taxonomy" id="330526"/>
    <lineage>
        <taxon>Eukaryota</taxon>
        <taxon>Fungi</taxon>
        <taxon>Dikarya</taxon>
        <taxon>Ascomycota</taxon>
        <taxon>Pezizomycotina</taxon>
        <taxon>Sordariomycetes</taxon>
        <taxon>Sordariomycetidae</taxon>
        <taxon>Sordariales</taxon>
        <taxon>Podosporaceae</taxon>
        <taxon>Podospora</taxon>
    </lineage>
</organism>
<feature type="chain" id="PRO_5042070407" evidence="2">
    <location>
        <begin position="19"/>
        <end position="347"/>
    </location>
</feature>
<reference evidence="3" key="1">
    <citation type="journal article" date="2023" name="Mol. Phylogenet. Evol.">
        <title>Genome-scale phylogeny and comparative genomics of the fungal order Sordariales.</title>
        <authorList>
            <person name="Hensen N."/>
            <person name="Bonometti L."/>
            <person name="Westerberg I."/>
            <person name="Brannstrom I.O."/>
            <person name="Guillou S."/>
            <person name="Cros-Aarteil S."/>
            <person name="Calhoun S."/>
            <person name="Haridas S."/>
            <person name="Kuo A."/>
            <person name="Mondo S."/>
            <person name="Pangilinan J."/>
            <person name="Riley R."/>
            <person name="LaButti K."/>
            <person name="Andreopoulos B."/>
            <person name="Lipzen A."/>
            <person name="Chen C."/>
            <person name="Yan M."/>
            <person name="Daum C."/>
            <person name="Ng V."/>
            <person name="Clum A."/>
            <person name="Steindorff A."/>
            <person name="Ohm R.A."/>
            <person name="Martin F."/>
            <person name="Silar P."/>
            <person name="Natvig D.O."/>
            <person name="Lalanne C."/>
            <person name="Gautier V."/>
            <person name="Ament-Velasquez S.L."/>
            <person name="Kruys A."/>
            <person name="Hutchinson M.I."/>
            <person name="Powell A.J."/>
            <person name="Barry K."/>
            <person name="Miller A.N."/>
            <person name="Grigoriev I.V."/>
            <person name="Debuchy R."/>
            <person name="Gladieux P."/>
            <person name="Hiltunen Thoren M."/>
            <person name="Johannesson H."/>
        </authorList>
    </citation>
    <scope>NUCLEOTIDE SEQUENCE</scope>
    <source>
        <strain evidence="3">CBS 232.78</strain>
    </source>
</reference>
<protein>
    <submittedName>
        <fullName evidence="3">Uncharacterized protein</fullName>
    </submittedName>
</protein>
<evidence type="ECO:0000313" key="3">
    <source>
        <dbReference type="EMBL" id="KAK3372489.1"/>
    </source>
</evidence>
<dbReference type="EMBL" id="JAULSW010000008">
    <property type="protein sequence ID" value="KAK3372489.1"/>
    <property type="molecule type" value="Genomic_DNA"/>
</dbReference>
<evidence type="ECO:0000256" key="2">
    <source>
        <dbReference type="SAM" id="SignalP"/>
    </source>
</evidence>
<dbReference type="Proteomes" id="UP001285441">
    <property type="component" value="Unassembled WGS sequence"/>
</dbReference>
<reference evidence="3" key="2">
    <citation type="submission" date="2023-06" db="EMBL/GenBank/DDBJ databases">
        <authorList>
            <consortium name="Lawrence Berkeley National Laboratory"/>
            <person name="Haridas S."/>
            <person name="Hensen N."/>
            <person name="Bonometti L."/>
            <person name="Westerberg I."/>
            <person name="Brannstrom I.O."/>
            <person name="Guillou S."/>
            <person name="Cros-Aarteil S."/>
            <person name="Calhoun S."/>
            <person name="Kuo A."/>
            <person name="Mondo S."/>
            <person name="Pangilinan J."/>
            <person name="Riley R."/>
            <person name="LaButti K."/>
            <person name="Andreopoulos B."/>
            <person name="Lipzen A."/>
            <person name="Chen C."/>
            <person name="Yanf M."/>
            <person name="Daum C."/>
            <person name="Ng V."/>
            <person name="Clum A."/>
            <person name="Steindorff A."/>
            <person name="Ohm R."/>
            <person name="Martin F."/>
            <person name="Silar P."/>
            <person name="Natvig D."/>
            <person name="Lalanne C."/>
            <person name="Gautier V."/>
            <person name="Ament-velasquez S.L."/>
            <person name="Kruys A."/>
            <person name="Hutchinson M.I."/>
            <person name="Powell A.J."/>
            <person name="Barry K."/>
            <person name="Miller A.N."/>
            <person name="Grigoriev I.V."/>
            <person name="Debuchy R."/>
            <person name="Gladieux P."/>
            <person name="Thoren M.H."/>
            <person name="Johannesson H."/>
        </authorList>
    </citation>
    <scope>NUCLEOTIDE SEQUENCE</scope>
    <source>
        <strain evidence="3">CBS 232.78</strain>
    </source>
</reference>
<keyword evidence="4" id="KW-1185">Reference proteome</keyword>
<comment type="caution">
    <text evidence="3">The sequence shown here is derived from an EMBL/GenBank/DDBJ whole genome shotgun (WGS) entry which is preliminary data.</text>
</comment>